<dbReference type="RefSeq" id="WP_127111545.1">
    <property type="nucleotide sequence ID" value="NZ_RZGR01000044.1"/>
</dbReference>
<gene>
    <name evidence="11" type="ORF">EKM59_10970</name>
</gene>
<comment type="subcellular location">
    <subcellularLocation>
        <location evidence="1">Cell inner membrane</location>
    </subcellularLocation>
</comment>
<dbReference type="InterPro" id="IPR024961">
    <property type="entry name" value="T2SS_GspC_N"/>
</dbReference>
<protein>
    <submittedName>
        <fullName evidence="11">General secretion pathway protein GspC</fullName>
    </submittedName>
</protein>
<evidence type="ECO:0000313" key="12">
    <source>
        <dbReference type="Proteomes" id="UP000288012"/>
    </source>
</evidence>
<dbReference type="AlphaFoldDB" id="A0A3S0X2Z5"/>
<feature type="domain" description="Type II secretion system protein GspC N-terminal" evidence="10">
    <location>
        <begin position="17"/>
        <end position="152"/>
    </location>
</feature>
<proteinExistence type="predicted"/>
<evidence type="ECO:0000256" key="6">
    <source>
        <dbReference type="ARBA" id="ARBA00022927"/>
    </source>
</evidence>
<dbReference type="Gene3D" id="2.30.30.830">
    <property type="match status" value="1"/>
</dbReference>
<keyword evidence="6" id="KW-0653">Protein transport</keyword>
<keyword evidence="3" id="KW-1003">Cell membrane</keyword>
<keyword evidence="4" id="KW-0997">Cell inner membrane</keyword>
<keyword evidence="5 9" id="KW-0812">Transmembrane</keyword>
<dbReference type="GO" id="GO:0015031">
    <property type="term" value="P:protein transport"/>
    <property type="evidence" value="ECO:0007669"/>
    <property type="project" value="UniProtKB-KW"/>
</dbReference>
<dbReference type="EMBL" id="RZGR01000044">
    <property type="protein sequence ID" value="RUQ81001.1"/>
    <property type="molecule type" value="Genomic_DNA"/>
</dbReference>
<dbReference type="Pfam" id="PF11356">
    <property type="entry name" value="T2SSC"/>
    <property type="match status" value="1"/>
</dbReference>
<accession>A0A3S0X2Z5</accession>
<evidence type="ECO:0000256" key="9">
    <source>
        <dbReference type="SAM" id="Phobius"/>
    </source>
</evidence>
<evidence type="ECO:0000313" key="11">
    <source>
        <dbReference type="EMBL" id="RUQ81001.1"/>
    </source>
</evidence>
<evidence type="ECO:0000256" key="5">
    <source>
        <dbReference type="ARBA" id="ARBA00022692"/>
    </source>
</evidence>
<comment type="caution">
    <text evidence="11">The sequence shown here is derived from an EMBL/GenBank/DDBJ whole genome shotgun (WGS) entry which is preliminary data.</text>
</comment>
<sequence>MVFADIKSWLARPAFPIILCAILGMLIVWQIIAGVRTFSAIYKPVPVVQVASMRNNAITEASAQDVRASLFGEYVPENLDDAHIKQSMLNLTIVGIIFAEDERHSQVIIRTASGQEQVYGIGDAIPGGVIIKRITSEGVVVRRDGTLESLSLPKNELIFEPPSEPLIKE</sequence>
<evidence type="ECO:0000256" key="7">
    <source>
        <dbReference type="ARBA" id="ARBA00022989"/>
    </source>
</evidence>
<reference evidence="11 12" key="1">
    <citation type="submission" date="2018-12" db="EMBL/GenBank/DDBJ databases">
        <title>Legionella sp,whole genome shotgun sequence.</title>
        <authorList>
            <person name="Wu H."/>
        </authorList>
    </citation>
    <scope>NUCLEOTIDE SEQUENCE [LARGE SCALE GENOMIC DNA]</scope>
    <source>
        <strain evidence="12">km714</strain>
    </source>
</reference>
<evidence type="ECO:0000256" key="4">
    <source>
        <dbReference type="ARBA" id="ARBA00022519"/>
    </source>
</evidence>
<dbReference type="Proteomes" id="UP000288012">
    <property type="component" value="Unassembled WGS sequence"/>
</dbReference>
<keyword evidence="12" id="KW-1185">Reference proteome</keyword>
<feature type="transmembrane region" description="Helical" evidence="9">
    <location>
        <begin position="14"/>
        <end position="35"/>
    </location>
</feature>
<evidence type="ECO:0000256" key="2">
    <source>
        <dbReference type="ARBA" id="ARBA00022448"/>
    </source>
</evidence>
<keyword evidence="2" id="KW-0813">Transport</keyword>
<keyword evidence="7 9" id="KW-1133">Transmembrane helix</keyword>
<organism evidence="11 12">
    <name type="scientific">Legionella septentrionalis</name>
    <dbReference type="NCBI Taxonomy" id="2498109"/>
    <lineage>
        <taxon>Bacteria</taxon>
        <taxon>Pseudomonadati</taxon>
        <taxon>Pseudomonadota</taxon>
        <taxon>Gammaproteobacteria</taxon>
        <taxon>Legionellales</taxon>
        <taxon>Legionellaceae</taxon>
        <taxon>Legionella</taxon>
    </lineage>
</organism>
<evidence type="ECO:0000256" key="8">
    <source>
        <dbReference type="ARBA" id="ARBA00023136"/>
    </source>
</evidence>
<evidence type="ECO:0000259" key="10">
    <source>
        <dbReference type="Pfam" id="PF11356"/>
    </source>
</evidence>
<keyword evidence="8 9" id="KW-0472">Membrane</keyword>
<dbReference type="GO" id="GO:0005886">
    <property type="term" value="C:plasma membrane"/>
    <property type="evidence" value="ECO:0007669"/>
    <property type="project" value="UniProtKB-SubCell"/>
</dbReference>
<name>A0A3S0X2Z5_9GAMM</name>
<evidence type="ECO:0000256" key="1">
    <source>
        <dbReference type="ARBA" id="ARBA00004533"/>
    </source>
</evidence>
<evidence type="ECO:0000256" key="3">
    <source>
        <dbReference type="ARBA" id="ARBA00022475"/>
    </source>
</evidence>